<dbReference type="HOGENOM" id="CLU_629843_0_0_3"/>
<organism evidence="1 2">
    <name type="scientific">Crinalium epipsammum PCC 9333</name>
    <dbReference type="NCBI Taxonomy" id="1173022"/>
    <lineage>
        <taxon>Bacteria</taxon>
        <taxon>Bacillati</taxon>
        <taxon>Cyanobacteriota</taxon>
        <taxon>Cyanophyceae</taxon>
        <taxon>Gomontiellales</taxon>
        <taxon>Gomontiellaceae</taxon>
        <taxon>Crinalium</taxon>
    </lineage>
</organism>
<name>K9VX32_9CYAN</name>
<protein>
    <submittedName>
        <fullName evidence="1">Uncharacterized protein</fullName>
    </submittedName>
</protein>
<dbReference type="PATRIC" id="fig|1173022.3.peg.1309"/>
<sequence length="427" mass="50036">MTTKTSRNYFRQPTQDEQTLYEHLLFCVNLEPPTKVLERFRRLFIDGIGYREQQIWLAVENIILSKQIEQEFPYIINRCCHILINHWQMHPQMQESIPELVTLLENPPTPKIVVSRIGRRLRVLINAFSQTEEFLTLRRLAQVITPTVEDKSDDSKPLGNLINRYPYLYEHCLLSEDSSYEHQQVVRKIKAQMQRRFEFNLSQFVTYQVRQAQTRRKSGTQGIPRMLQAVPNPTLLSDRELGIALKHFVGKVEGNYSYRDLAHRFISHASQVQSFKVFKDDFYEYLTSGVNPGYGKRQFNDKLYGYLKNIQPNNDYQKPNELMIVRSCSQVLNHLIVESPQKPNHFVFVDLISNIGSTFTTGLLLKIVLICGKIKPYLEKRFAILFKHYESFSRDGVPWLVNILENVNVAFSIHFGKADVSWLQQIM</sequence>
<dbReference type="KEGG" id="cep:Cri9333_1208"/>
<dbReference type="EMBL" id="CP003620">
    <property type="protein sequence ID" value="AFZ12109.1"/>
    <property type="molecule type" value="Genomic_DNA"/>
</dbReference>
<dbReference type="STRING" id="1173022.Cri9333_1208"/>
<evidence type="ECO:0000313" key="2">
    <source>
        <dbReference type="Proteomes" id="UP000010472"/>
    </source>
</evidence>
<dbReference type="RefSeq" id="WP_015202231.1">
    <property type="nucleotide sequence ID" value="NC_019753.1"/>
</dbReference>
<dbReference type="eggNOG" id="COG1672">
    <property type="taxonomic scope" value="Bacteria"/>
</dbReference>
<dbReference type="AlphaFoldDB" id="K9VX32"/>
<proteinExistence type="predicted"/>
<keyword evidence="2" id="KW-1185">Reference proteome</keyword>
<dbReference type="OrthoDB" id="580965at2"/>
<dbReference type="Proteomes" id="UP000010472">
    <property type="component" value="Chromosome"/>
</dbReference>
<gene>
    <name evidence="1" type="ORF">Cri9333_1208</name>
</gene>
<evidence type="ECO:0000313" key="1">
    <source>
        <dbReference type="EMBL" id="AFZ12109.1"/>
    </source>
</evidence>
<reference evidence="1 2" key="1">
    <citation type="submission" date="2012-06" db="EMBL/GenBank/DDBJ databases">
        <title>Finished chromosome of genome of Crinalium epipsammum PCC 9333.</title>
        <authorList>
            <consortium name="US DOE Joint Genome Institute"/>
            <person name="Gugger M."/>
            <person name="Coursin T."/>
            <person name="Rippka R."/>
            <person name="Tandeau De Marsac N."/>
            <person name="Huntemann M."/>
            <person name="Wei C.-L."/>
            <person name="Han J."/>
            <person name="Detter J.C."/>
            <person name="Han C."/>
            <person name="Tapia R."/>
            <person name="Davenport K."/>
            <person name="Daligault H."/>
            <person name="Erkkila T."/>
            <person name="Gu W."/>
            <person name="Munk A.C.C."/>
            <person name="Teshima H."/>
            <person name="Xu Y."/>
            <person name="Chain P."/>
            <person name="Chen A."/>
            <person name="Krypides N."/>
            <person name="Mavromatis K."/>
            <person name="Markowitz V."/>
            <person name="Szeto E."/>
            <person name="Ivanova N."/>
            <person name="Mikhailova N."/>
            <person name="Ovchinnikova G."/>
            <person name="Pagani I."/>
            <person name="Pati A."/>
            <person name="Goodwin L."/>
            <person name="Peters L."/>
            <person name="Pitluck S."/>
            <person name="Woyke T."/>
            <person name="Kerfeld C."/>
        </authorList>
    </citation>
    <scope>NUCLEOTIDE SEQUENCE [LARGE SCALE GENOMIC DNA]</scope>
    <source>
        <strain evidence="1 2">PCC 9333</strain>
    </source>
</reference>
<accession>K9VX32</accession>